<protein>
    <submittedName>
        <fullName evidence="1">Uncharacterized protein</fullName>
    </submittedName>
</protein>
<reference evidence="2" key="1">
    <citation type="journal article" date="2012" name="Nat. Biotechnol.">
        <title>Reference genome sequence of the model plant Setaria.</title>
        <authorList>
            <person name="Bennetzen J.L."/>
            <person name="Schmutz J."/>
            <person name="Wang H."/>
            <person name="Percifield R."/>
            <person name="Hawkins J."/>
            <person name="Pontaroli A.C."/>
            <person name="Estep M."/>
            <person name="Feng L."/>
            <person name="Vaughn J.N."/>
            <person name="Grimwood J."/>
            <person name="Jenkins J."/>
            <person name="Barry K."/>
            <person name="Lindquist E."/>
            <person name="Hellsten U."/>
            <person name="Deshpande S."/>
            <person name="Wang X."/>
            <person name="Wu X."/>
            <person name="Mitros T."/>
            <person name="Triplett J."/>
            <person name="Yang X."/>
            <person name="Ye C.Y."/>
            <person name="Mauro-Herrera M."/>
            <person name="Wang L."/>
            <person name="Li P."/>
            <person name="Sharma M."/>
            <person name="Sharma R."/>
            <person name="Ronald P.C."/>
            <person name="Panaud O."/>
            <person name="Kellogg E.A."/>
            <person name="Brutnell T.P."/>
            <person name="Doust A.N."/>
            <person name="Tuskan G.A."/>
            <person name="Rokhsar D."/>
            <person name="Devos K.M."/>
        </authorList>
    </citation>
    <scope>NUCLEOTIDE SEQUENCE [LARGE SCALE GENOMIC DNA]</scope>
    <source>
        <strain evidence="2">cv. Yugu1</strain>
    </source>
</reference>
<dbReference type="Proteomes" id="UP000004995">
    <property type="component" value="Unassembled WGS sequence"/>
</dbReference>
<reference evidence="1" key="2">
    <citation type="submission" date="2018-08" db="UniProtKB">
        <authorList>
            <consortium name="EnsemblPlants"/>
        </authorList>
    </citation>
    <scope>IDENTIFICATION</scope>
    <source>
        <strain evidence="1">Yugu1</strain>
    </source>
</reference>
<evidence type="ECO:0000313" key="2">
    <source>
        <dbReference type="Proteomes" id="UP000004995"/>
    </source>
</evidence>
<dbReference type="HOGENOM" id="CLU_3261500_0_0_1"/>
<dbReference type="AlphaFoldDB" id="K4AN57"/>
<accession>K4AN57</accession>
<proteinExistence type="predicted"/>
<organism evidence="1 2">
    <name type="scientific">Setaria italica</name>
    <name type="common">Foxtail millet</name>
    <name type="synonym">Panicum italicum</name>
    <dbReference type="NCBI Taxonomy" id="4555"/>
    <lineage>
        <taxon>Eukaryota</taxon>
        <taxon>Viridiplantae</taxon>
        <taxon>Streptophyta</taxon>
        <taxon>Embryophyta</taxon>
        <taxon>Tracheophyta</taxon>
        <taxon>Spermatophyta</taxon>
        <taxon>Magnoliopsida</taxon>
        <taxon>Liliopsida</taxon>
        <taxon>Poales</taxon>
        <taxon>Poaceae</taxon>
        <taxon>PACMAD clade</taxon>
        <taxon>Panicoideae</taxon>
        <taxon>Panicodae</taxon>
        <taxon>Paniceae</taxon>
        <taxon>Cenchrinae</taxon>
        <taxon>Setaria</taxon>
    </lineage>
</organism>
<dbReference type="EMBL" id="AGNK02005283">
    <property type="status" value="NOT_ANNOTATED_CDS"/>
    <property type="molecule type" value="Genomic_DNA"/>
</dbReference>
<keyword evidence="2" id="KW-1185">Reference proteome</keyword>
<dbReference type="EnsemblPlants" id="KQK86160">
    <property type="protein sequence ID" value="KQK86160"/>
    <property type="gene ID" value="SETIT_040354mg"/>
</dbReference>
<dbReference type="InParanoid" id="K4AN57"/>
<evidence type="ECO:0000313" key="1">
    <source>
        <dbReference type="EnsemblPlants" id="KQK86160"/>
    </source>
</evidence>
<dbReference type="Gramene" id="KQK86160">
    <property type="protein sequence ID" value="KQK86160"/>
    <property type="gene ID" value="SETIT_040354mg"/>
</dbReference>
<name>K4AN57_SETIT</name>
<sequence>MMIDCLTIHFTLVMLTKCIYHIVRSTVSSTRTMRNLELFSPQ</sequence>